<comment type="caution">
    <text evidence="7">The sequence shown here is derived from an EMBL/GenBank/DDBJ whole genome shotgun (WGS) entry which is preliminary data.</text>
</comment>
<feature type="domain" description="Transposase IS4-like" evidence="5">
    <location>
        <begin position="142"/>
        <end position="312"/>
    </location>
</feature>
<evidence type="ECO:0000256" key="2">
    <source>
        <dbReference type="ARBA" id="ARBA00022578"/>
    </source>
</evidence>
<feature type="domain" description="DUF4372" evidence="6">
    <location>
        <begin position="27"/>
        <end position="98"/>
    </location>
</feature>
<keyword evidence="4" id="KW-0233">DNA recombination</keyword>
<comment type="similarity">
    <text evidence="1">Belongs to the transposase 11 family.</text>
</comment>
<dbReference type="SUPFAM" id="SSF53098">
    <property type="entry name" value="Ribonuclease H-like"/>
    <property type="match status" value="1"/>
</dbReference>
<keyword evidence="2" id="KW-0815">Transposition</keyword>
<dbReference type="InterPro" id="IPR002559">
    <property type="entry name" value="Transposase_11"/>
</dbReference>
<dbReference type="Pfam" id="PF01609">
    <property type="entry name" value="DDE_Tnp_1"/>
    <property type="match status" value="1"/>
</dbReference>
<evidence type="ECO:0000259" key="6">
    <source>
        <dbReference type="Pfam" id="PF14294"/>
    </source>
</evidence>
<name>A0A6L6YFS4_9BURK</name>
<evidence type="ECO:0000259" key="5">
    <source>
        <dbReference type="Pfam" id="PF01609"/>
    </source>
</evidence>
<dbReference type="GO" id="GO:0006313">
    <property type="term" value="P:DNA transposition"/>
    <property type="evidence" value="ECO:0007669"/>
    <property type="project" value="InterPro"/>
</dbReference>
<dbReference type="GO" id="GO:0004803">
    <property type="term" value="F:transposase activity"/>
    <property type="evidence" value="ECO:0007669"/>
    <property type="project" value="InterPro"/>
</dbReference>
<keyword evidence="3" id="KW-0238">DNA-binding</keyword>
<dbReference type="Proteomes" id="UP000472580">
    <property type="component" value="Unassembled WGS sequence"/>
</dbReference>
<dbReference type="Pfam" id="PF14294">
    <property type="entry name" value="DUF4372"/>
    <property type="match status" value="1"/>
</dbReference>
<dbReference type="GO" id="GO:0003677">
    <property type="term" value="F:DNA binding"/>
    <property type="evidence" value="ECO:0007669"/>
    <property type="project" value="UniProtKB-KW"/>
</dbReference>
<dbReference type="InterPro" id="IPR025399">
    <property type="entry name" value="DUF4372"/>
</dbReference>
<reference evidence="7 8" key="1">
    <citation type="submission" date="2019-12" db="EMBL/GenBank/DDBJ databases">
        <title>Microbes associate with the intestines of laboratory mice.</title>
        <authorList>
            <person name="Navarre W."/>
            <person name="Wong E."/>
        </authorList>
    </citation>
    <scope>NUCLEOTIDE SEQUENCE [LARGE SCALE GENOMIC DNA]</scope>
    <source>
        <strain evidence="7 8">NM82_D38</strain>
    </source>
</reference>
<evidence type="ECO:0000256" key="4">
    <source>
        <dbReference type="ARBA" id="ARBA00023172"/>
    </source>
</evidence>
<dbReference type="PANTHER" id="PTHR33258">
    <property type="entry name" value="TRANSPOSASE INSL FOR INSERTION SEQUENCE ELEMENT IS186A-RELATED"/>
    <property type="match status" value="1"/>
</dbReference>
<keyword evidence="8" id="KW-1185">Reference proteome</keyword>
<evidence type="ECO:0000256" key="3">
    <source>
        <dbReference type="ARBA" id="ARBA00023125"/>
    </source>
</evidence>
<protein>
    <submittedName>
        <fullName evidence="7">IS4 family transposase</fullName>
    </submittedName>
</protein>
<gene>
    <name evidence="7" type="ORF">E5987_04445</name>
</gene>
<dbReference type="InterPro" id="IPR047952">
    <property type="entry name" value="Transpos_IS4"/>
</dbReference>
<evidence type="ECO:0000313" key="7">
    <source>
        <dbReference type="EMBL" id="MVX56456.1"/>
    </source>
</evidence>
<sequence length="317" mass="36201">MRTCWPSDKVVFCQINKRSACMQRTTISMFAQLVRLMGGKIEFQNLITHYQSNKGAKRLTTWSQFIAMLFCQLTGADSLLEISDGLYSSLGKLSHIGATAACRSTLSYANSKRPYKLYEDFYFVLLKKFRLEIQGRLENRFTKPVFSLDSTTISLCLRLFEWAQHRRRKGGIKLHTLLNNDTSLSELIVETPAKTSDIKGAKGILEDIPAGSIVVMDRGYNNYSLFQRLIDKGVVFVTRLKDNALHTPLRQGLIEADPEGCWGLYEMKFTGLKAKEHCSDTSFRVVQWPDKETNRWFEFLTNSKELSATEVADRAFL</sequence>
<proteinExistence type="inferred from homology"/>
<dbReference type="EMBL" id="WSRP01000010">
    <property type="protein sequence ID" value="MVX56456.1"/>
    <property type="molecule type" value="Genomic_DNA"/>
</dbReference>
<dbReference type="AlphaFoldDB" id="A0A6L6YFS4"/>
<evidence type="ECO:0000313" key="8">
    <source>
        <dbReference type="Proteomes" id="UP000472580"/>
    </source>
</evidence>
<dbReference type="PANTHER" id="PTHR33258:SF1">
    <property type="entry name" value="TRANSPOSASE INSL FOR INSERTION SEQUENCE ELEMENT IS186A-RELATED"/>
    <property type="match status" value="1"/>
</dbReference>
<organism evidence="7 8">
    <name type="scientific">Parasutterella muris</name>
    <dbReference type="NCBI Taxonomy" id="2565572"/>
    <lineage>
        <taxon>Bacteria</taxon>
        <taxon>Pseudomonadati</taxon>
        <taxon>Pseudomonadota</taxon>
        <taxon>Betaproteobacteria</taxon>
        <taxon>Burkholderiales</taxon>
        <taxon>Sutterellaceae</taxon>
        <taxon>Parasutterella</taxon>
    </lineage>
</organism>
<accession>A0A6L6YFS4</accession>
<dbReference type="NCBIfam" id="NF033592">
    <property type="entry name" value="transpos_IS4_1"/>
    <property type="match status" value="1"/>
</dbReference>
<evidence type="ECO:0000256" key="1">
    <source>
        <dbReference type="ARBA" id="ARBA00010075"/>
    </source>
</evidence>
<dbReference type="InterPro" id="IPR012337">
    <property type="entry name" value="RNaseH-like_sf"/>
</dbReference>